<keyword evidence="12" id="KW-0966">Cell projection</keyword>
<evidence type="ECO:0000256" key="2">
    <source>
        <dbReference type="ARBA" id="ARBA00011059"/>
    </source>
</evidence>
<accession>A0A8J6L3S0</accession>
<reference evidence="19" key="1">
    <citation type="submission" date="2020-03" db="EMBL/GenBank/DDBJ databases">
        <title>Studies in the Genomics of Life Span.</title>
        <authorList>
            <person name="Glass D."/>
        </authorList>
    </citation>
    <scope>NUCLEOTIDE SEQUENCE</scope>
    <source>
        <strain evidence="19">LTLLF</strain>
        <tissue evidence="19">Muscle</tissue>
    </source>
</reference>
<feature type="region of interest" description="Disordered" evidence="18">
    <location>
        <begin position="603"/>
        <end position="648"/>
    </location>
</feature>
<organism evidence="19 20">
    <name type="scientific">Microtus ochrogaster</name>
    <name type="common">Prairie vole</name>
    <dbReference type="NCBI Taxonomy" id="79684"/>
    <lineage>
        <taxon>Eukaryota</taxon>
        <taxon>Metazoa</taxon>
        <taxon>Chordata</taxon>
        <taxon>Craniata</taxon>
        <taxon>Vertebrata</taxon>
        <taxon>Euteleostomi</taxon>
        <taxon>Mammalia</taxon>
        <taxon>Eutheria</taxon>
        <taxon>Euarchontoglires</taxon>
        <taxon>Glires</taxon>
        <taxon>Rodentia</taxon>
        <taxon>Myomorpha</taxon>
        <taxon>Muroidea</taxon>
        <taxon>Cricetidae</taxon>
        <taxon>Arvicolinae</taxon>
        <taxon>Microtus</taxon>
    </lineage>
</organism>
<comment type="subunit">
    <text evidence="15">Consists of at least two heavy chains and a number of intermediate and light chains. Interacts with DNAAF2. Interacts with DNAAF6/PIH1D3. Interacts with HEATR2; probably involved in outer arm dynein assembly. Interacts with CFAP53.</text>
</comment>
<evidence type="ECO:0000256" key="9">
    <source>
        <dbReference type="ARBA" id="ARBA00023069"/>
    </source>
</evidence>
<comment type="similarity">
    <text evidence="2">Belongs to the dynein intermediate chain family.</text>
</comment>
<comment type="subcellular location">
    <subcellularLocation>
        <location evidence="1">Cytoplasm</location>
        <location evidence="1">Cytoskeleton</location>
        <location evidence="1">Cilium axoneme</location>
    </subcellularLocation>
    <subcellularLocation>
        <location evidence="13">Dynein axonemal particle</location>
    </subcellularLocation>
</comment>
<dbReference type="InterPro" id="IPR015943">
    <property type="entry name" value="WD40/YVTN_repeat-like_dom_sf"/>
</dbReference>
<feature type="compositionally biased region" description="Acidic residues" evidence="18">
    <location>
        <begin position="619"/>
        <end position="648"/>
    </location>
</feature>
<dbReference type="Pfam" id="PF00400">
    <property type="entry name" value="WD40"/>
    <property type="match status" value="1"/>
</dbReference>
<evidence type="ECO:0000256" key="13">
    <source>
        <dbReference type="ARBA" id="ARBA00024190"/>
    </source>
</evidence>
<evidence type="ECO:0000256" key="6">
    <source>
        <dbReference type="ARBA" id="ARBA00022737"/>
    </source>
</evidence>
<comment type="caution">
    <text evidence="19">The sequence shown here is derived from an EMBL/GenBank/DDBJ whole genome shotgun (WGS) entry which is preliminary data.</text>
</comment>
<dbReference type="GO" id="GO:0036158">
    <property type="term" value="P:outer dynein arm assembly"/>
    <property type="evidence" value="ECO:0007669"/>
    <property type="project" value="TreeGrafter"/>
</dbReference>
<gene>
    <name evidence="19" type="ORF">LTLLF_115345</name>
</gene>
<protein>
    <recommendedName>
        <fullName evidence="16">Dynein axonemal intermediate chain 2</fullName>
    </recommendedName>
    <alternativeName>
        <fullName evidence="17">Axonemal dynein intermediate chain 2</fullName>
    </alternativeName>
</protein>
<dbReference type="Gene3D" id="2.130.10.10">
    <property type="entry name" value="YVTN repeat-like/Quinoprotein amine dehydrogenase"/>
    <property type="match status" value="2"/>
</dbReference>
<evidence type="ECO:0000256" key="18">
    <source>
        <dbReference type="SAM" id="MobiDB-lite"/>
    </source>
</evidence>
<name>A0A8J6L3S0_MICOH</name>
<dbReference type="SUPFAM" id="SSF50978">
    <property type="entry name" value="WD40 repeat-like"/>
    <property type="match status" value="1"/>
</dbReference>
<dbReference type="GO" id="GO:0003341">
    <property type="term" value="P:cilium movement"/>
    <property type="evidence" value="ECO:0007669"/>
    <property type="project" value="TreeGrafter"/>
</dbReference>
<keyword evidence="4" id="KW-0853">WD repeat</keyword>
<dbReference type="GO" id="GO:0097729">
    <property type="term" value="C:9+2 motile cilium"/>
    <property type="evidence" value="ECO:0007669"/>
    <property type="project" value="UniProtKB-ARBA"/>
</dbReference>
<keyword evidence="7" id="KW-0970">Cilium biogenesis/degradation</keyword>
<dbReference type="InterPro" id="IPR001680">
    <property type="entry name" value="WD40_rpt"/>
</dbReference>
<evidence type="ECO:0000256" key="7">
    <source>
        <dbReference type="ARBA" id="ARBA00022794"/>
    </source>
</evidence>
<keyword evidence="6" id="KW-0677">Repeat</keyword>
<evidence type="ECO:0000256" key="17">
    <source>
        <dbReference type="ARBA" id="ARBA00080370"/>
    </source>
</evidence>
<evidence type="ECO:0000256" key="1">
    <source>
        <dbReference type="ARBA" id="ARBA00004430"/>
    </source>
</evidence>
<dbReference type="SMART" id="SM00320">
    <property type="entry name" value="WD40"/>
    <property type="match status" value="5"/>
</dbReference>
<dbReference type="GO" id="GO:0045504">
    <property type="term" value="F:dynein heavy chain binding"/>
    <property type="evidence" value="ECO:0007669"/>
    <property type="project" value="TreeGrafter"/>
</dbReference>
<dbReference type="PANTHER" id="PTHR12442">
    <property type="entry name" value="DYNEIN INTERMEDIATE CHAIN"/>
    <property type="match status" value="1"/>
</dbReference>
<evidence type="ECO:0000256" key="11">
    <source>
        <dbReference type="ARBA" id="ARBA00023212"/>
    </source>
</evidence>
<dbReference type="FunFam" id="2.130.10.10:FF:000380">
    <property type="entry name" value="Dynein intermediate chain 2, axonemal"/>
    <property type="match status" value="1"/>
</dbReference>
<evidence type="ECO:0000256" key="4">
    <source>
        <dbReference type="ARBA" id="ARBA00022574"/>
    </source>
</evidence>
<evidence type="ECO:0000256" key="3">
    <source>
        <dbReference type="ARBA" id="ARBA00022490"/>
    </source>
</evidence>
<keyword evidence="3" id="KW-0963">Cytoplasm</keyword>
<dbReference type="InterPro" id="IPR050687">
    <property type="entry name" value="Dynein_IC"/>
</dbReference>
<keyword evidence="8" id="KW-0243">Dynein</keyword>
<evidence type="ECO:0000256" key="16">
    <source>
        <dbReference type="ARBA" id="ARBA00072660"/>
    </source>
</evidence>
<evidence type="ECO:0000313" key="19">
    <source>
        <dbReference type="EMBL" id="KAH0518663.1"/>
    </source>
</evidence>
<evidence type="ECO:0000256" key="5">
    <source>
        <dbReference type="ARBA" id="ARBA00022701"/>
    </source>
</evidence>
<dbReference type="GO" id="GO:0045503">
    <property type="term" value="F:dynein light chain binding"/>
    <property type="evidence" value="ECO:0007669"/>
    <property type="project" value="TreeGrafter"/>
</dbReference>
<dbReference type="InterPro" id="IPR036322">
    <property type="entry name" value="WD40_repeat_dom_sf"/>
</dbReference>
<evidence type="ECO:0000256" key="12">
    <source>
        <dbReference type="ARBA" id="ARBA00023273"/>
    </source>
</evidence>
<sequence>MTTSAVYKLVNFPPDKGGEKGFASHQPDHCHVLQVVFRTARVSARLGLLGNGDFDKESFPHTVMCAGGTFAAAAAAAVTMEIVYVYVKKRSEFGKQCNFSDRQAELNIDISPNPELAALYVERNPVDTGIQCSASMSEHEIMEHCIKQNNAIDIYEEYFDDEEAVEESDRHRWFFLGGGPYPPILCLACSPSRDPQEIKRTATHLSWHPDGNKKLAVAYSCLNFQRAPMGMSYDSYVWDLENPNRPEIALKPSSPLVTLEYNPKDSHVLLGGCYNGQIACWDTRKGSLVAELSTIEFSHRDPVYGTIWLQSKTGTECFSASTDGQVMWWDIRKISEPTEVVIMDISRKEQLENALGAISLEFESTLPTKFMVGTEQGIVISCNRKAKTSAEKIVCTFSGHHGPIYALQRNPFYPKNFLTVGDWTARIWSEDSRESSIMWTRYHMAYLSDGAWSPVRPAVFFTTKMDGTLDIWDLVFKQCDPALSLKVCDEALFCLRVQDTGCLIACGSQLGTTTLLEVSSSLSTLQRNEKNIASSIFERETRREKILEARHREMRLKEKGKAEGKDDEQKDEEMALNLEELVVKAEEEFFDVIFSELRRKEVEALKKKPKPKKQSVETEGGEELLEENVEEEEAPEEAGEEREEEVST</sequence>
<evidence type="ECO:0000256" key="15">
    <source>
        <dbReference type="ARBA" id="ARBA00063546"/>
    </source>
</evidence>
<dbReference type="GO" id="GO:0036157">
    <property type="term" value="C:outer dynein arm"/>
    <property type="evidence" value="ECO:0007669"/>
    <property type="project" value="TreeGrafter"/>
</dbReference>
<keyword evidence="9" id="KW-0969">Cilium</keyword>
<evidence type="ECO:0000256" key="14">
    <source>
        <dbReference type="ARBA" id="ARBA00053763"/>
    </source>
</evidence>
<keyword evidence="11" id="KW-0206">Cytoskeleton</keyword>
<dbReference type="GO" id="GO:0005874">
    <property type="term" value="C:microtubule"/>
    <property type="evidence" value="ECO:0007669"/>
    <property type="project" value="UniProtKB-KW"/>
</dbReference>
<dbReference type="AlphaFoldDB" id="A0A8J6L3S0"/>
<dbReference type="EMBL" id="JAATJU010010161">
    <property type="protein sequence ID" value="KAH0518663.1"/>
    <property type="molecule type" value="Genomic_DNA"/>
</dbReference>
<proteinExistence type="inferred from homology"/>
<dbReference type="GO" id="GO:0120293">
    <property type="term" value="C:dynein axonemal particle"/>
    <property type="evidence" value="ECO:0007669"/>
    <property type="project" value="UniProtKB-SubCell"/>
</dbReference>
<evidence type="ECO:0000256" key="10">
    <source>
        <dbReference type="ARBA" id="ARBA00023175"/>
    </source>
</evidence>
<keyword evidence="5" id="KW-0493">Microtubule</keyword>
<evidence type="ECO:0000313" key="20">
    <source>
        <dbReference type="Proteomes" id="UP000710432"/>
    </source>
</evidence>
<keyword evidence="10" id="KW-0505">Motor protein</keyword>
<dbReference type="FunFam" id="2.130.10.10:FF:000371">
    <property type="entry name" value="dynein intermediate chain 2, axonemal"/>
    <property type="match status" value="1"/>
</dbReference>
<comment type="function">
    <text evidence="14">Part of the dynein complex of respiratory cilia.</text>
</comment>
<dbReference type="Proteomes" id="UP000710432">
    <property type="component" value="Unassembled WGS sequence"/>
</dbReference>
<dbReference type="PANTHER" id="PTHR12442:SF7">
    <property type="entry name" value="DYNEIN AXONEMAL INTERMEDIATE CHAIN 2"/>
    <property type="match status" value="1"/>
</dbReference>
<evidence type="ECO:0000256" key="8">
    <source>
        <dbReference type="ARBA" id="ARBA00023017"/>
    </source>
</evidence>